<sequence>MLIRCCVASLTCKASAVLWNQYRLDYVIASTYCYTQETRKGIVGSVVTPRQRGPRQHLVIRHPKTPGEHLGCGGPRQKTLGKSRRPFLCTGGNLAGASGDRALARRDPGHCVEAERNRQPPPRWAVPQGDRYIIEEDQVVEQQDDLERMIAHMRAEALKRGKDWLCAKMEEKSMETTEREEETTAPASLTDKAGATERASLPPQKPGRQQRSEGKQARKPTKKARVVIQSTEDETALTPEASRPSAPAEGEHISAIIKECIKSLAPLLLWGDGAGPATEGI</sequence>
<comment type="caution">
    <text evidence="2">The sequence shown here is derived from an EMBL/GenBank/DDBJ whole genome shotgun (WGS) entry which is preliminary data.</text>
</comment>
<dbReference type="EMBL" id="JANPWB010000016">
    <property type="protein sequence ID" value="KAJ1081524.1"/>
    <property type="molecule type" value="Genomic_DNA"/>
</dbReference>
<organism evidence="2 3">
    <name type="scientific">Pleurodeles waltl</name>
    <name type="common">Iberian ribbed newt</name>
    <dbReference type="NCBI Taxonomy" id="8319"/>
    <lineage>
        <taxon>Eukaryota</taxon>
        <taxon>Metazoa</taxon>
        <taxon>Chordata</taxon>
        <taxon>Craniata</taxon>
        <taxon>Vertebrata</taxon>
        <taxon>Euteleostomi</taxon>
        <taxon>Amphibia</taxon>
        <taxon>Batrachia</taxon>
        <taxon>Caudata</taxon>
        <taxon>Salamandroidea</taxon>
        <taxon>Salamandridae</taxon>
        <taxon>Pleurodelinae</taxon>
        <taxon>Pleurodeles</taxon>
    </lineage>
</organism>
<accession>A0AAV7KTC2</accession>
<dbReference type="AlphaFoldDB" id="A0AAV7KTC2"/>
<name>A0AAV7KTC2_PLEWA</name>
<proteinExistence type="predicted"/>
<feature type="region of interest" description="Disordered" evidence="1">
    <location>
        <begin position="172"/>
        <end position="250"/>
    </location>
</feature>
<reference evidence="2" key="1">
    <citation type="journal article" date="2022" name="bioRxiv">
        <title>Sequencing and chromosome-scale assembly of the giantPleurodeles waltlgenome.</title>
        <authorList>
            <person name="Brown T."/>
            <person name="Elewa A."/>
            <person name="Iarovenko S."/>
            <person name="Subramanian E."/>
            <person name="Araus A.J."/>
            <person name="Petzold A."/>
            <person name="Susuki M."/>
            <person name="Suzuki K.-i.T."/>
            <person name="Hayashi T."/>
            <person name="Toyoda A."/>
            <person name="Oliveira C."/>
            <person name="Osipova E."/>
            <person name="Leigh N.D."/>
            <person name="Simon A."/>
            <person name="Yun M.H."/>
        </authorList>
    </citation>
    <scope>NUCLEOTIDE SEQUENCE</scope>
    <source>
        <strain evidence="2">20211129_DDA</strain>
        <tissue evidence="2">Liver</tissue>
    </source>
</reference>
<evidence type="ECO:0000256" key="1">
    <source>
        <dbReference type="SAM" id="MobiDB-lite"/>
    </source>
</evidence>
<evidence type="ECO:0000313" key="2">
    <source>
        <dbReference type="EMBL" id="KAJ1081524.1"/>
    </source>
</evidence>
<protein>
    <submittedName>
        <fullName evidence="2">Uncharacterized protein</fullName>
    </submittedName>
</protein>
<evidence type="ECO:0000313" key="3">
    <source>
        <dbReference type="Proteomes" id="UP001066276"/>
    </source>
</evidence>
<keyword evidence="3" id="KW-1185">Reference proteome</keyword>
<dbReference type="Proteomes" id="UP001066276">
    <property type="component" value="Chromosome 12"/>
</dbReference>
<gene>
    <name evidence="2" type="ORF">NDU88_001706</name>
</gene>